<accession>A0AAN8FHM7</accession>
<evidence type="ECO:0000313" key="2">
    <source>
        <dbReference type="Proteomes" id="UP001331761"/>
    </source>
</evidence>
<dbReference type="Proteomes" id="UP001331761">
    <property type="component" value="Unassembled WGS sequence"/>
</dbReference>
<organism evidence="1 2">
    <name type="scientific">Trichostrongylus colubriformis</name>
    <name type="common">Black scour worm</name>
    <dbReference type="NCBI Taxonomy" id="6319"/>
    <lineage>
        <taxon>Eukaryota</taxon>
        <taxon>Metazoa</taxon>
        <taxon>Ecdysozoa</taxon>
        <taxon>Nematoda</taxon>
        <taxon>Chromadorea</taxon>
        <taxon>Rhabditida</taxon>
        <taxon>Rhabditina</taxon>
        <taxon>Rhabditomorpha</taxon>
        <taxon>Strongyloidea</taxon>
        <taxon>Trichostrongylidae</taxon>
        <taxon>Trichostrongylus</taxon>
    </lineage>
</organism>
<reference evidence="1 2" key="1">
    <citation type="submission" date="2019-10" db="EMBL/GenBank/DDBJ databases">
        <title>Assembly and Annotation for the nematode Trichostrongylus colubriformis.</title>
        <authorList>
            <person name="Martin J."/>
        </authorList>
    </citation>
    <scope>NUCLEOTIDE SEQUENCE [LARGE SCALE GENOMIC DNA]</scope>
    <source>
        <strain evidence="1">G859</strain>
        <tissue evidence="1">Whole worm</tissue>
    </source>
</reference>
<keyword evidence="2" id="KW-1185">Reference proteome</keyword>
<dbReference type="AlphaFoldDB" id="A0AAN8FHM7"/>
<comment type="caution">
    <text evidence="1">The sequence shown here is derived from an EMBL/GenBank/DDBJ whole genome shotgun (WGS) entry which is preliminary data.</text>
</comment>
<dbReference type="EMBL" id="WIXE01017942">
    <property type="protein sequence ID" value="KAK5971323.1"/>
    <property type="molecule type" value="Genomic_DNA"/>
</dbReference>
<sequence length="105" mass="12123">MLKKVMNRRGKSGSSSFMWVVDEDVVQFFRNFRGSTSHDEDRGTRRAAGFPGFIEEVLTTMWVEDPDVLHFSLNLQRKFFPLCRSRTDMCCTSAEFAKEAAFPTE</sequence>
<name>A0AAN8FHM7_TRICO</name>
<gene>
    <name evidence="1" type="ORF">GCK32_000710</name>
</gene>
<protein>
    <submittedName>
        <fullName evidence="1">Uncharacterized protein</fullName>
    </submittedName>
</protein>
<evidence type="ECO:0000313" key="1">
    <source>
        <dbReference type="EMBL" id="KAK5971323.1"/>
    </source>
</evidence>
<proteinExistence type="predicted"/>